<reference evidence="1" key="1">
    <citation type="submission" date="2023-07" db="EMBL/GenBank/DDBJ databases">
        <title>Genomic Encyclopedia of Type Strains, Phase IV (KMG-IV): sequencing the most valuable type-strain genomes for metagenomic binning, comparative biology and taxonomic classification.</title>
        <authorList>
            <person name="Goeker M."/>
        </authorList>
    </citation>
    <scope>NUCLEOTIDE SEQUENCE</scope>
    <source>
        <strain evidence="1">DSM 26174</strain>
    </source>
</reference>
<evidence type="ECO:0000313" key="2">
    <source>
        <dbReference type="Proteomes" id="UP001185092"/>
    </source>
</evidence>
<keyword evidence="2" id="KW-1185">Reference proteome</keyword>
<organism evidence="1 2">
    <name type="scientific">Aureibacter tunicatorum</name>
    <dbReference type="NCBI Taxonomy" id="866807"/>
    <lineage>
        <taxon>Bacteria</taxon>
        <taxon>Pseudomonadati</taxon>
        <taxon>Bacteroidota</taxon>
        <taxon>Cytophagia</taxon>
        <taxon>Cytophagales</taxon>
        <taxon>Persicobacteraceae</taxon>
        <taxon>Aureibacter</taxon>
    </lineage>
</organism>
<evidence type="ECO:0000313" key="1">
    <source>
        <dbReference type="EMBL" id="MDR6241142.1"/>
    </source>
</evidence>
<name>A0AAE3XQ95_9BACT</name>
<dbReference type="RefSeq" id="WP_309941701.1">
    <property type="nucleotide sequence ID" value="NZ_AP025305.1"/>
</dbReference>
<protein>
    <submittedName>
        <fullName evidence="1">Uncharacterized protein</fullName>
    </submittedName>
</protein>
<dbReference type="EMBL" id="JAVDQD010000006">
    <property type="protein sequence ID" value="MDR6241142.1"/>
    <property type="molecule type" value="Genomic_DNA"/>
</dbReference>
<dbReference type="Proteomes" id="UP001185092">
    <property type="component" value="Unassembled WGS sequence"/>
</dbReference>
<dbReference type="AlphaFoldDB" id="A0AAE3XQ95"/>
<proteinExistence type="predicted"/>
<gene>
    <name evidence="1" type="ORF">HNQ88_004218</name>
</gene>
<sequence length="110" mass="12764">MAIPKKGSRSIPVNDINYRWLIRKKATYAQSDYGIGKLHVAIELEENPGTSLFIYTDRRHPNDIETEIVDPVKPSDITKWVKQALELEWIPSKKGKPFRTKIVNEKMELE</sequence>
<comment type="caution">
    <text evidence="1">The sequence shown here is derived from an EMBL/GenBank/DDBJ whole genome shotgun (WGS) entry which is preliminary data.</text>
</comment>
<accession>A0AAE3XQ95</accession>